<organism evidence="2 3">
    <name type="scientific">Choiromyces venosus 120613-1</name>
    <dbReference type="NCBI Taxonomy" id="1336337"/>
    <lineage>
        <taxon>Eukaryota</taxon>
        <taxon>Fungi</taxon>
        <taxon>Dikarya</taxon>
        <taxon>Ascomycota</taxon>
        <taxon>Pezizomycotina</taxon>
        <taxon>Pezizomycetes</taxon>
        <taxon>Pezizales</taxon>
        <taxon>Tuberaceae</taxon>
        <taxon>Choiromyces</taxon>
    </lineage>
</organism>
<dbReference type="EMBL" id="ML120582">
    <property type="protein sequence ID" value="RPA89403.1"/>
    <property type="molecule type" value="Genomic_DNA"/>
</dbReference>
<gene>
    <name evidence="2" type="ORF">L873DRAFT_1849314</name>
</gene>
<dbReference type="STRING" id="1336337.A0A3N4ITA3"/>
<dbReference type="Gene3D" id="1.25.40.10">
    <property type="entry name" value="Tetratricopeptide repeat domain"/>
    <property type="match status" value="5"/>
</dbReference>
<reference evidence="2 3" key="1">
    <citation type="journal article" date="2018" name="Nat. Ecol. Evol.">
        <title>Pezizomycetes genomes reveal the molecular basis of ectomycorrhizal truffle lifestyle.</title>
        <authorList>
            <person name="Murat C."/>
            <person name="Payen T."/>
            <person name="Noel B."/>
            <person name="Kuo A."/>
            <person name="Morin E."/>
            <person name="Chen J."/>
            <person name="Kohler A."/>
            <person name="Krizsan K."/>
            <person name="Balestrini R."/>
            <person name="Da Silva C."/>
            <person name="Montanini B."/>
            <person name="Hainaut M."/>
            <person name="Levati E."/>
            <person name="Barry K.W."/>
            <person name="Belfiori B."/>
            <person name="Cichocki N."/>
            <person name="Clum A."/>
            <person name="Dockter R.B."/>
            <person name="Fauchery L."/>
            <person name="Guy J."/>
            <person name="Iotti M."/>
            <person name="Le Tacon F."/>
            <person name="Lindquist E.A."/>
            <person name="Lipzen A."/>
            <person name="Malagnac F."/>
            <person name="Mello A."/>
            <person name="Molinier V."/>
            <person name="Miyauchi S."/>
            <person name="Poulain J."/>
            <person name="Riccioni C."/>
            <person name="Rubini A."/>
            <person name="Sitrit Y."/>
            <person name="Splivallo R."/>
            <person name="Traeger S."/>
            <person name="Wang M."/>
            <person name="Zifcakova L."/>
            <person name="Wipf D."/>
            <person name="Zambonelli A."/>
            <person name="Paolocci F."/>
            <person name="Nowrousian M."/>
            <person name="Ottonello S."/>
            <person name="Baldrian P."/>
            <person name="Spatafora J.W."/>
            <person name="Henrissat B."/>
            <person name="Nagy L.G."/>
            <person name="Aury J.M."/>
            <person name="Wincker P."/>
            <person name="Grigoriev I.V."/>
            <person name="Bonfante P."/>
            <person name="Martin F.M."/>
        </authorList>
    </citation>
    <scope>NUCLEOTIDE SEQUENCE [LARGE SCALE GENOMIC DNA]</scope>
    <source>
        <strain evidence="2 3">120613-1</strain>
    </source>
</reference>
<dbReference type="SUPFAM" id="SSF48452">
    <property type="entry name" value="TPR-like"/>
    <property type="match status" value="1"/>
</dbReference>
<evidence type="ECO:0000313" key="3">
    <source>
        <dbReference type="Proteomes" id="UP000276215"/>
    </source>
</evidence>
<dbReference type="InterPro" id="IPR024983">
    <property type="entry name" value="CHAT_dom"/>
</dbReference>
<dbReference type="Proteomes" id="UP000276215">
    <property type="component" value="Unassembled WGS sequence"/>
</dbReference>
<keyword evidence="3" id="KW-1185">Reference proteome</keyword>
<evidence type="ECO:0000259" key="1">
    <source>
        <dbReference type="Pfam" id="PF12770"/>
    </source>
</evidence>
<protein>
    <recommendedName>
        <fullName evidence="1">CHAT domain-containing protein</fullName>
    </recommendedName>
</protein>
<dbReference type="PANTHER" id="PTHR19959:SF119">
    <property type="entry name" value="FUNGAL LIPASE-LIKE DOMAIN-CONTAINING PROTEIN"/>
    <property type="match status" value="1"/>
</dbReference>
<sequence>MCWFLGLGLRQRVKAYSEVAAKTREEALRETCVNESSHIDPLTNLEARSSGTIEWRGDLDSLQQAIKHAEDTLAAIPHDRPDRVARWNNLGQMVLQRFERMGDVEDLQQAIKYGQDALAATLHDHPDRATLCNNLGNRLSRRRNNLGRVLLKRFERMGDVEDLQQAIKYGQDAVAATPHDHPYRATLWNNLGQMLLQRFERMGDVEDLQQAIKYGQDALAATPHDHPDRALSGWEMLKTCNKPSSMAKMLWQLPLTITPIEQYGVITLDRGYHESSSGWEMLRTFNKPSSMAKMLWQLPLTITLIEHHCAITLETDLQLAIKYGQDALAATPHDHPDRALRCHNLGASLVRRFERMGDVEDLQQAIKYGQDALAATPHDDSDRATLCYYKRFERMGDVEDLQQAIKYGQDALAATPHDDSDRATMCNNLGQMLFKRFERTGDVEDLQQAIKYGQDALEATPHDHPYRAICCGNLAGRLSQRFERMGDVEGLQQAIKYGQDALEATPHDHPYRAIWCGNLGGRLSQRFGRMGDVEDLQQAIKYGQDALAATPHDHPNRAMWCNNLGSRLLQRFDRMGDVEDLQQAIKYGQDALAATPHDHPDQAALCNNLGDRLLRRFERMGDVEDLQQAIKYGEMLWQLPLTIIPIEQYGAVTLERGYHKAIKYGEYALAATPHDHPSRAMFCNNLGAQLSRRFERMGDVEDLQQAIKYGEYALAATPHDHPYRAIRCDHLGQRLSRRFERMGDVEDLQQAIKYGEYALAATPHDHPNRAIWCDHLGQRLSRRFERMGDVEDLQQAIKYGEDALAATPHDHPDRAMQCNNLGSLLSRRFERMGDVEDLQQAIKYGQDALEATPHDHPNRAIWCNNLGGSLELRLSALHPVDGFNECVRLYSDAWRCLTSPPRHRIHAALKHARLLYSSGKFPESSTILEDAVNLMPSMNLRSLRRDDQQHILSQLSGLAATASSVILQAGREAYDSLKLLELGRGTIMGFAIDSRSDLSDLKRDHRSQFDIFHRLRVEIDSPVDEMHPVSTETLDRRRESLISRRKEAVDELEKTLVFIRSLPGYSGFLLPPSPDILRKMSENGPIVVLNSTHYRSDAIIVTPSDIASLELPSLKLEDIERRMNQLAGFGRGPQTIFRRRENNLKLNEILRWLWDAAVGPVLDELQRCGAISTGGVGIHDLTRVWWIGVGPLSMAPFHAAGYHSPGSTRNTLSRVISTYIPTIKALSYARQKRFELFSGSDNSCSRDNSRSDNIVRKSNARLLLVSMPKTPGASNLPSVSQEVQYISAETDKIGIEISALSEPTPIAVLTQVADFNFVHFACHGVSDDNPSDSHLILLSPDGANAAKLRVRDISTQNTQNAHLAYLSACSSARNSSRRLADEVIHLASGFQLAGFSHVLANLWETNDSASSEVARDFYHLLFQNHGTGDWHYQVAASFHQAVKRLRDKRPQNPLTWAPFIHTGA</sequence>
<feature type="domain" description="CHAT" evidence="1">
    <location>
        <begin position="1148"/>
        <end position="1463"/>
    </location>
</feature>
<name>A0A3N4ITA3_9PEZI</name>
<dbReference type="Pfam" id="PF12770">
    <property type="entry name" value="CHAT"/>
    <property type="match status" value="1"/>
</dbReference>
<dbReference type="InterPro" id="IPR011990">
    <property type="entry name" value="TPR-like_helical_dom_sf"/>
</dbReference>
<evidence type="ECO:0000313" key="2">
    <source>
        <dbReference type="EMBL" id="RPA89403.1"/>
    </source>
</evidence>
<dbReference type="SUPFAM" id="SSF81901">
    <property type="entry name" value="HCP-like"/>
    <property type="match status" value="3"/>
</dbReference>
<dbReference type="OrthoDB" id="9991317at2759"/>
<dbReference type="PANTHER" id="PTHR19959">
    <property type="entry name" value="KINESIN LIGHT CHAIN"/>
    <property type="match status" value="1"/>
</dbReference>
<dbReference type="Pfam" id="PF13374">
    <property type="entry name" value="TPR_10"/>
    <property type="match status" value="1"/>
</dbReference>
<accession>A0A3N4ITA3</accession>
<proteinExistence type="predicted"/>